<name>A0A4R9JIL4_9LEPT</name>
<reference evidence="2" key="1">
    <citation type="journal article" date="2019" name="PLoS Negl. Trop. Dis.">
        <title>Revisiting the worldwide diversity of Leptospira species in the environment.</title>
        <authorList>
            <person name="Vincent A.T."/>
            <person name="Schiettekatte O."/>
            <person name="Bourhy P."/>
            <person name="Veyrier F.J."/>
            <person name="Picardeau M."/>
        </authorList>
    </citation>
    <scope>NUCLEOTIDE SEQUENCE [LARGE SCALE GENOMIC DNA]</scope>
    <source>
        <strain evidence="2">201702692</strain>
    </source>
</reference>
<evidence type="ECO:0000256" key="1">
    <source>
        <dbReference type="SAM" id="Phobius"/>
    </source>
</evidence>
<protein>
    <recommendedName>
        <fullName evidence="4">DUF2079 domain-containing protein</fullName>
    </recommendedName>
</protein>
<organism evidence="2 3">
    <name type="scientific">Leptospira perdikensis</name>
    <dbReference type="NCBI Taxonomy" id="2484948"/>
    <lineage>
        <taxon>Bacteria</taxon>
        <taxon>Pseudomonadati</taxon>
        <taxon>Spirochaetota</taxon>
        <taxon>Spirochaetia</taxon>
        <taxon>Leptospirales</taxon>
        <taxon>Leptospiraceae</taxon>
        <taxon>Leptospira</taxon>
    </lineage>
</organism>
<dbReference type="EMBL" id="RQGA01000009">
    <property type="protein sequence ID" value="TGL40955.1"/>
    <property type="molecule type" value="Genomic_DNA"/>
</dbReference>
<proteinExistence type="predicted"/>
<dbReference type="OrthoDB" id="344788at2"/>
<dbReference type="Proteomes" id="UP000298125">
    <property type="component" value="Unassembled WGS sequence"/>
</dbReference>
<gene>
    <name evidence="2" type="ORF">EHQ49_09155</name>
</gene>
<comment type="caution">
    <text evidence="2">The sequence shown here is derived from an EMBL/GenBank/DDBJ whole genome shotgun (WGS) entry which is preliminary data.</text>
</comment>
<sequence>MLFLKKNLLSFYILSAFFFLFGFYQAYTWKWICDDAYISFIYARNFYEGLGLVFHWGERVEGYTNFLWTILLSLGFASHIKPQTLSIGLGLFFYLSTLFVFFREENRISLGKVYPLLVVHLSLFYHLYIFATSGLETSLFTFLISFGLLLWEKESDLLFPILFLSALVRPEGALFLFVASLDWIFRRKYWQPILIGFLFVSFLGFRYLYYQDILPNTFYAKGNKGAYFLQGFYYFLYLIKSYPLYLLVLFIAGIQIYKSIRYRKELRFLISSVLIYILYVLYVGGDFMGNRFWIPILPYLSYLAFLKIHEWDMNSQVHSNESNFFSKLYTKNRLLISFFFILSSAVYTDPLKLKGSRIPDWHGIVEERMFYEDHLVRTNGYDEDALANFRVAFFGAQAHFIYYLRPSFAFEAESGLTDREFAKKKIVNRGRIGHESELEKKDLLERNIEILLDNRLHGTTLPYIQYTWRTVPVRFYVLSYDPKKFGKLCVRTDWSCADLFQTFQTNHWDFNQTKSFGNN</sequence>
<feature type="transmembrane region" description="Helical" evidence="1">
    <location>
        <begin position="123"/>
        <end position="151"/>
    </location>
</feature>
<keyword evidence="1" id="KW-1133">Transmembrane helix</keyword>
<keyword evidence="1" id="KW-0812">Transmembrane</keyword>
<dbReference type="RefSeq" id="WP_135578636.1">
    <property type="nucleotide sequence ID" value="NZ_RQGA01000009.1"/>
</dbReference>
<evidence type="ECO:0000313" key="3">
    <source>
        <dbReference type="Proteomes" id="UP000298125"/>
    </source>
</evidence>
<feature type="transmembrane region" description="Helical" evidence="1">
    <location>
        <begin position="193"/>
        <end position="211"/>
    </location>
</feature>
<evidence type="ECO:0008006" key="4">
    <source>
        <dbReference type="Google" id="ProtNLM"/>
    </source>
</evidence>
<feature type="transmembrane region" description="Helical" evidence="1">
    <location>
        <begin position="157"/>
        <end position="181"/>
    </location>
</feature>
<feature type="transmembrane region" description="Helical" evidence="1">
    <location>
        <begin position="86"/>
        <end position="102"/>
    </location>
</feature>
<feature type="transmembrane region" description="Helical" evidence="1">
    <location>
        <begin position="7"/>
        <end position="24"/>
    </location>
</feature>
<evidence type="ECO:0000313" key="2">
    <source>
        <dbReference type="EMBL" id="TGL40955.1"/>
    </source>
</evidence>
<keyword evidence="3" id="KW-1185">Reference proteome</keyword>
<dbReference type="AlphaFoldDB" id="A0A4R9JIL4"/>
<accession>A0A4R9JIL4</accession>
<keyword evidence="1" id="KW-0472">Membrane</keyword>
<feature type="transmembrane region" description="Helical" evidence="1">
    <location>
        <begin position="266"/>
        <end position="285"/>
    </location>
</feature>
<feature type="transmembrane region" description="Helical" evidence="1">
    <location>
        <begin position="231"/>
        <end position="254"/>
    </location>
</feature>